<dbReference type="Gene3D" id="3.90.550.10">
    <property type="entry name" value="Spore Coat Polysaccharide Biosynthesis Protein SpsA, Chain A"/>
    <property type="match status" value="1"/>
</dbReference>
<dbReference type="AlphaFoldDB" id="A0A316TUE8"/>
<keyword evidence="1" id="KW-0808">Transferase</keyword>
<proteinExistence type="predicted"/>
<dbReference type="Proteomes" id="UP000245533">
    <property type="component" value="Unassembled WGS sequence"/>
</dbReference>
<dbReference type="NCBIfam" id="TIGR03584">
    <property type="entry name" value="PseF"/>
    <property type="match status" value="1"/>
</dbReference>
<reference evidence="1 2" key="1">
    <citation type="submission" date="2018-05" db="EMBL/GenBank/DDBJ databases">
        <title>Rhodohalobacter halophilus gen. nov., sp. nov., a moderately halophilic member of the family Balneolaceae.</title>
        <authorList>
            <person name="Liu Z.-W."/>
        </authorList>
    </citation>
    <scope>NUCLEOTIDE SEQUENCE [LARGE SCALE GENOMIC DNA]</scope>
    <source>
        <strain evidence="1 2">8A47</strain>
    </source>
</reference>
<dbReference type="Pfam" id="PF02348">
    <property type="entry name" value="CTP_transf_3"/>
    <property type="match status" value="1"/>
</dbReference>
<dbReference type="InterPro" id="IPR029044">
    <property type="entry name" value="Nucleotide-diphossugar_trans"/>
</dbReference>
<keyword evidence="2" id="KW-1185">Reference proteome</keyword>
<dbReference type="GO" id="GO:0008781">
    <property type="term" value="F:N-acylneuraminate cytidylyltransferase activity"/>
    <property type="evidence" value="ECO:0007669"/>
    <property type="project" value="TreeGrafter"/>
</dbReference>
<sequence length="228" mass="26059">MKNIAIIPARGGSKRIPRKNIRDFLGKPIIAYSIETALESGLFDEVMVSTDDFEIAEISEKYRAKVPFLRSEETADDYATTVNVLLEVLKTYQKQGKKFEYGCCIYPTAPLLKPSIIKSGYKKLMSESFSTVFPVVEFSYPILRSLKLSGNDKVEMNWPEHQESRSQDLPKAYHDAGQFYWFNVEEFLKEEELFGKNSGALILPNTSVQDIDTEEDWKLAEMKAKLSE</sequence>
<dbReference type="OrthoDB" id="9805604at2"/>
<dbReference type="InterPro" id="IPR003329">
    <property type="entry name" value="Cytidylyl_trans"/>
</dbReference>
<dbReference type="PANTHER" id="PTHR21485:SF6">
    <property type="entry name" value="N-ACYLNEURAMINATE CYTIDYLYLTRANSFERASE-RELATED"/>
    <property type="match status" value="1"/>
</dbReference>
<dbReference type="SUPFAM" id="SSF53448">
    <property type="entry name" value="Nucleotide-diphospho-sugar transferases"/>
    <property type="match status" value="1"/>
</dbReference>
<keyword evidence="1" id="KW-0548">Nucleotidyltransferase</keyword>
<organism evidence="1 2">
    <name type="scientific">Rhodohalobacter mucosus</name>
    <dbReference type="NCBI Taxonomy" id="2079485"/>
    <lineage>
        <taxon>Bacteria</taxon>
        <taxon>Pseudomonadati</taxon>
        <taxon>Balneolota</taxon>
        <taxon>Balneolia</taxon>
        <taxon>Balneolales</taxon>
        <taxon>Balneolaceae</taxon>
        <taxon>Rhodohalobacter</taxon>
    </lineage>
</organism>
<gene>
    <name evidence="1" type="primary">pseF</name>
    <name evidence="1" type="ORF">DDZ15_04130</name>
</gene>
<dbReference type="EMBL" id="QGGB01000003">
    <property type="protein sequence ID" value="PWN07458.1"/>
    <property type="molecule type" value="Genomic_DNA"/>
</dbReference>
<evidence type="ECO:0000313" key="1">
    <source>
        <dbReference type="EMBL" id="PWN07458.1"/>
    </source>
</evidence>
<accession>A0A316TUE8</accession>
<comment type="caution">
    <text evidence="1">The sequence shown here is derived from an EMBL/GenBank/DDBJ whole genome shotgun (WGS) entry which is preliminary data.</text>
</comment>
<dbReference type="PANTHER" id="PTHR21485">
    <property type="entry name" value="HAD SUPERFAMILY MEMBERS CMAS AND KDSC"/>
    <property type="match status" value="1"/>
</dbReference>
<dbReference type="CDD" id="cd02513">
    <property type="entry name" value="CMP-NeuAc_Synthase"/>
    <property type="match status" value="1"/>
</dbReference>
<dbReference type="RefSeq" id="WP_109645175.1">
    <property type="nucleotide sequence ID" value="NZ_QGGB01000003.1"/>
</dbReference>
<name>A0A316TUE8_9BACT</name>
<protein>
    <submittedName>
        <fullName evidence="1">Pseudaminic acid cytidylyltransferase</fullName>
    </submittedName>
</protein>
<dbReference type="InterPro" id="IPR050793">
    <property type="entry name" value="CMP-NeuNAc_synthase"/>
</dbReference>
<dbReference type="InterPro" id="IPR020039">
    <property type="entry name" value="PseF"/>
</dbReference>
<evidence type="ECO:0000313" key="2">
    <source>
        <dbReference type="Proteomes" id="UP000245533"/>
    </source>
</evidence>